<dbReference type="AlphaFoldDB" id="A0AAD9GH05"/>
<dbReference type="EMBL" id="JASMQC010000019">
    <property type="protein sequence ID" value="KAK1937906.1"/>
    <property type="molecule type" value="Genomic_DNA"/>
</dbReference>
<organism evidence="2 3">
    <name type="scientific">Phytophthora citrophthora</name>
    <dbReference type="NCBI Taxonomy" id="4793"/>
    <lineage>
        <taxon>Eukaryota</taxon>
        <taxon>Sar</taxon>
        <taxon>Stramenopiles</taxon>
        <taxon>Oomycota</taxon>
        <taxon>Peronosporomycetes</taxon>
        <taxon>Peronosporales</taxon>
        <taxon>Peronosporaceae</taxon>
        <taxon>Phytophthora</taxon>
    </lineage>
</organism>
<feature type="compositionally biased region" description="Polar residues" evidence="1">
    <location>
        <begin position="57"/>
        <end position="70"/>
    </location>
</feature>
<gene>
    <name evidence="2" type="ORF">P3T76_009643</name>
</gene>
<evidence type="ECO:0000256" key="1">
    <source>
        <dbReference type="SAM" id="MobiDB-lite"/>
    </source>
</evidence>
<feature type="compositionally biased region" description="Low complexity" evidence="1">
    <location>
        <begin position="15"/>
        <end position="37"/>
    </location>
</feature>
<keyword evidence="3" id="KW-1185">Reference proteome</keyword>
<proteinExistence type="predicted"/>
<evidence type="ECO:0000313" key="3">
    <source>
        <dbReference type="Proteomes" id="UP001259832"/>
    </source>
</evidence>
<protein>
    <submittedName>
        <fullName evidence="2">Uncharacterized protein</fullName>
    </submittedName>
</protein>
<comment type="caution">
    <text evidence="2">The sequence shown here is derived from an EMBL/GenBank/DDBJ whole genome shotgun (WGS) entry which is preliminary data.</text>
</comment>
<feature type="region of interest" description="Disordered" evidence="1">
    <location>
        <begin position="14"/>
        <end position="70"/>
    </location>
</feature>
<name>A0AAD9GH05_9STRA</name>
<accession>A0AAD9GH05</accession>
<evidence type="ECO:0000313" key="2">
    <source>
        <dbReference type="EMBL" id="KAK1937906.1"/>
    </source>
</evidence>
<reference evidence="2" key="1">
    <citation type="submission" date="2023-08" db="EMBL/GenBank/DDBJ databases">
        <title>Reference Genome Resource for the Citrus Pathogen Phytophthora citrophthora.</title>
        <authorList>
            <person name="Moller H."/>
            <person name="Coetzee B."/>
            <person name="Rose L.J."/>
            <person name="Van Niekerk J.M."/>
        </authorList>
    </citation>
    <scope>NUCLEOTIDE SEQUENCE</scope>
    <source>
        <strain evidence="2">STE-U-9442</strain>
    </source>
</reference>
<dbReference type="Proteomes" id="UP001259832">
    <property type="component" value="Unassembled WGS sequence"/>
</dbReference>
<sequence length="79" mass="8108">MAFTTSPIMATVCVSDGSSSGSATSSAWSTETEALSTDAPVTPTPSLTKTEAPLTNAPCTPRTTDNRSTSAFGFQIRGF</sequence>